<protein>
    <submittedName>
        <fullName evidence="2">Uncharacterized protein</fullName>
    </submittedName>
</protein>
<comment type="caution">
    <text evidence="2">The sequence shown here is derived from an EMBL/GenBank/DDBJ whole genome shotgun (WGS) entry which is preliminary data.</text>
</comment>
<organism evidence="2 3">
    <name type="scientific">Favolaschia claudopus</name>
    <dbReference type="NCBI Taxonomy" id="2862362"/>
    <lineage>
        <taxon>Eukaryota</taxon>
        <taxon>Fungi</taxon>
        <taxon>Dikarya</taxon>
        <taxon>Basidiomycota</taxon>
        <taxon>Agaricomycotina</taxon>
        <taxon>Agaricomycetes</taxon>
        <taxon>Agaricomycetidae</taxon>
        <taxon>Agaricales</taxon>
        <taxon>Marasmiineae</taxon>
        <taxon>Mycenaceae</taxon>
        <taxon>Favolaschia</taxon>
    </lineage>
</organism>
<dbReference type="Proteomes" id="UP001362999">
    <property type="component" value="Unassembled WGS sequence"/>
</dbReference>
<feature type="region of interest" description="Disordered" evidence="1">
    <location>
        <begin position="639"/>
        <end position="662"/>
    </location>
</feature>
<dbReference type="EMBL" id="JAWWNJ010000028">
    <property type="protein sequence ID" value="KAK7028462.1"/>
    <property type="molecule type" value="Genomic_DNA"/>
</dbReference>
<evidence type="ECO:0000313" key="3">
    <source>
        <dbReference type="Proteomes" id="UP001362999"/>
    </source>
</evidence>
<accession>A0AAW0BQI9</accession>
<reference evidence="2 3" key="1">
    <citation type="journal article" date="2024" name="J Genomics">
        <title>Draft genome sequencing and assembly of Favolaschia claudopus CIRM-BRFM 2984 isolated from oak limbs.</title>
        <authorList>
            <person name="Navarro D."/>
            <person name="Drula E."/>
            <person name="Chaduli D."/>
            <person name="Cazenave R."/>
            <person name="Ahrendt S."/>
            <person name="Wang J."/>
            <person name="Lipzen A."/>
            <person name="Daum C."/>
            <person name="Barry K."/>
            <person name="Grigoriev I.V."/>
            <person name="Favel A."/>
            <person name="Rosso M.N."/>
            <person name="Martin F."/>
        </authorList>
    </citation>
    <scope>NUCLEOTIDE SEQUENCE [LARGE SCALE GENOMIC DNA]</scope>
    <source>
        <strain evidence="2 3">CIRM-BRFM 2984</strain>
    </source>
</reference>
<keyword evidence="3" id="KW-1185">Reference proteome</keyword>
<proteinExistence type="predicted"/>
<feature type="region of interest" description="Disordered" evidence="1">
    <location>
        <begin position="434"/>
        <end position="470"/>
    </location>
</feature>
<evidence type="ECO:0000313" key="2">
    <source>
        <dbReference type="EMBL" id="KAK7028462.1"/>
    </source>
</evidence>
<feature type="compositionally biased region" description="Basic and acidic residues" evidence="1">
    <location>
        <begin position="528"/>
        <end position="541"/>
    </location>
</feature>
<feature type="compositionally biased region" description="Pro residues" evidence="1">
    <location>
        <begin position="434"/>
        <end position="448"/>
    </location>
</feature>
<feature type="compositionally biased region" description="Basic and acidic residues" evidence="1">
    <location>
        <begin position="652"/>
        <end position="662"/>
    </location>
</feature>
<dbReference type="AlphaFoldDB" id="A0AAW0BQI9"/>
<feature type="region of interest" description="Disordered" evidence="1">
    <location>
        <begin position="526"/>
        <end position="546"/>
    </location>
</feature>
<gene>
    <name evidence="2" type="ORF">R3P38DRAFT_3518327</name>
</gene>
<name>A0AAW0BQI9_9AGAR</name>
<evidence type="ECO:0000256" key="1">
    <source>
        <dbReference type="SAM" id="MobiDB-lite"/>
    </source>
</evidence>
<sequence length="662" mass="74472">MDSYDSGLHKRRKRRFQHFGKIRNRRRGTHVDHVKFTVINCMDTLDVYGRCGSERNGGKSGFKFHGIRPTFRGLGNFTPFITYVMVAELVIFDCHTRNSTSPVSSDSVAQAWCGVLMPDRQKHSVCIPTATCVHGAGEADDLRAKLTGRSEPAIAGAGYIYSHYHTWFNSILFPSLIYVIRRMAFKLNIAYLSKTTSAYFAFVSFSFTPYSSNASLYTVIVELLARSIWRLDTLKLSSSTLSVKDRVRDWLFNKHSRYRNYNGATYAGLNRAGALLQLKVYRKYAGMFYFNIPVGAVLTSPLYTLDAETIRSQDEIMRVESRARAYTMKVLIYISNNSVQVSAILGSRRVSFKLKCDYYTSIVDSECEYFISILILDRRRTVHNSSLQNLNSTRFNSRVPEFQLQLYAAVYGFLTDDSPADTLPYRLRLVSTPDPPPTPPFSPLPNLFPPRTRKVRINRPPTPLSRQPGLTRDASRGLVLCTQREFPSRSARNAQTTLSALTVTRAAAAWHVELRTWRGNDVSDDDGVDHVEESGGRGWGERRRRRRRREEVEAVRRWARELEISLARRGKEREMCRCWRREVGDGGIGQAGNRRVRAKEGLKVGVEDEVIAAAKISSARILKKTAVTHVCDVDAAAEASGDAHAGGGGEEGGGRENDAAGI</sequence>